<dbReference type="EMBL" id="CP006867">
    <property type="protein sequence ID" value="ALU12718.1"/>
    <property type="molecule type" value="Genomic_DNA"/>
</dbReference>
<organism evidence="1 2">
    <name type="scientific">Ignicoccus islandicus DSM 13165</name>
    <dbReference type="NCBI Taxonomy" id="940295"/>
    <lineage>
        <taxon>Archaea</taxon>
        <taxon>Thermoproteota</taxon>
        <taxon>Thermoprotei</taxon>
        <taxon>Desulfurococcales</taxon>
        <taxon>Desulfurococcaceae</taxon>
        <taxon>Ignicoccus</taxon>
    </lineage>
</organism>
<proteinExistence type="predicted"/>
<protein>
    <submittedName>
        <fullName evidence="1">Uncharacterized protein</fullName>
    </submittedName>
</protein>
<dbReference type="AlphaFoldDB" id="A0A0U3EBL3"/>
<dbReference type="KEGG" id="iis:EYM_06760"/>
<dbReference type="GeneID" id="30680724"/>
<evidence type="ECO:0000313" key="2">
    <source>
        <dbReference type="Proteomes" id="UP000060778"/>
    </source>
</evidence>
<keyword evidence="2" id="KW-1185">Reference proteome</keyword>
<gene>
    <name evidence="1" type="ORF">EYM_06760</name>
</gene>
<sequence>MDYKGCEGDYLDKGTSVRIIVTPRELAVILFLINGKIDLTKLGEIVAKLSKNGVEILGELYPEIEEFVTELKAFGLVEINGNEVVLKMEKVPVELLEELHNKLELVEEILKKEEVYISTTN</sequence>
<evidence type="ECO:0000313" key="1">
    <source>
        <dbReference type="EMBL" id="ALU12718.1"/>
    </source>
</evidence>
<name>A0A0U3EBL3_9CREN</name>
<dbReference type="RefSeq" id="WP_075050277.1">
    <property type="nucleotide sequence ID" value="NZ_CP006867.1"/>
</dbReference>
<dbReference type="Proteomes" id="UP000060778">
    <property type="component" value="Chromosome"/>
</dbReference>
<accession>A0A0U3EBL3</accession>
<reference evidence="1 2" key="1">
    <citation type="submission" date="2013-11" db="EMBL/GenBank/DDBJ databases">
        <title>Comparative genomics of Ignicoccus.</title>
        <authorList>
            <person name="Podar M."/>
        </authorList>
    </citation>
    <scope>NUCLEOTIDE SEQUENCE [LARGE SCALE GENOMIC DNA]</scope>
    <source>
        <strain evidence="1 2">DSM 13165</strain>
    </source>
</reference>